<dbReference type="Proteomes" id="UP000265719">
    <property type="component" value="Chromosome"/>
</dbReference>
<dbReference type="GO" id="GO:0004176">
    <property type="term" value="F:ATP-dependent peptidase activity"/>
    <property type="evidence" value="ECO:0007669"/>
    <property type="project" value="InterPro"/>
</dbReference>
<dbReference type="InterPro" id="IPR047217">
    <property type="entry name" value="S49_SppA_67K_type_N"/>
</dbReference>
<protein>
    <submittedName>
        <fullName evidence="7">Signal peptide peptidase SppA</fullName>
    </submittedName>
</protein>
<keyword evidence="3" id="KW-0645">Protease</keyword>
<reference evidence="7" key="1">
    <citation type="submission" date="2020-10" db="EMBL/GenBank/DDBJ databases">
        <title>De novo genome project of the cellulose decomposer Thermobifida halotolerans type strain.</title>
        <authorList>
            <person name="Nagy I."/>
            <person name="Horvath B."/>
            <person name="Kukolya J."/>
            <person name="Nagy I."/>
            <person name="Orsini M."/>
        </authorList>
    </citation>
    <scope>NUCLEOTIDE SEQUENCE</scope>
    <source>
        <strain evidence="7">DSM 44931</strain>
    </source>
</reference>
<dbReference type="GO" id="GO:0006465">
    <property type="term" value="P:signal peptide processing"/>
    <property type="evidence" value="ECO:0007669"/>
    <property type="project" value="InterPro"/>
</dbReference>
<dbReference type="Pfam" id="PF01343">
    <property type="entry name" value="Peptidase_S49"/>
    <property type="match status" value="2"/>
</dbReference>
<dbReference type="NCBIfam" id="TIGR00705">
    <property type="entry name" value="SppA_67K"/>
    <property type="match status" value="1"/>
</dbReference>
<name>A0A399G2T6_9ACTN</name>
<sequence length="570" mass="61556">MVDVAKLFDPVSKIRRRRTAPLVLELDLTEGITDETPGDPLGQIMAMRRQRLLDVVEGIRRAAHDPRVKGLVVKIGSRPIGMAKVQELRQAVGMFRRSGRTAVAWSESFGEFGPGSIPYYLATAFDEIALLPSGTVGLTGVSAENKFFGEAVEKLGVEYQTGARHEYKTAVNVFTERGFTEPHREASGRIVESFTEQLVEGVSTGRGLSEDTVRSLIDRGPFLAAEALEAGLVDRVAYRDEIYAELLDRWSTPEEPAHLQYVSRYQRTRSLVNRVPAAHRDGYVALVSGVGQIVPGHSRRSPLGGGAAMGSDTVAAAFRAARQDPQVRAVVFRVDSPGGSYTASDVIWREVVLTRKAGIPVVVAMGEVAGSGGYFVSAGADVIVAQPGTITGSIGVFVGKAVLSGLLGRLGITSDSIDGGRHAGMFSSDRPFHDTEWERVNAILDHIYDDFVAKVAEGRGMTREEVHEVARGRVWTGRDALEKGLVDELGGLETAVRLARDRGTLPPFAPVRHFPRLGPLERLVPAESSEDKAAQARLRLSAWGPLAEVSARLGLPAAGPLVMPGTWEIR</sequence>
<dbReference type="KEGG" id="thao:NI17_023745"/>
<dbReference type="GO" id="GO:0004252">
    <property type="term" value="F:serine-type endopeptidase activity"/>
    <property type="evidence" value="ECO:0007669"/>
    <property type="project" value="InterPro"/>
</dbReference>
<dbReference type="SUPFAM" id="SSF52096">
    <property type="entry name" value="ClpP/crotonase"/>
    <property type="match status" value="2"/>
</dbReference>
<evidence type="ECO:0000256" key="4">
    <source>
        <dbReference type="ARBA" id="ARBA00022801"/>
    </source>
</evidence>
<dbReference type="EMBL" id="CP063196">
    <property type="protein sequence ID" value="UOE19664.1"/>
    <property type="molecule type" value="Genomic_DNA"/>
</dbReference>
<dbReference type="PRINTS" id="PR00127">
    <property type="entry name" value="CLPPROTEASEP"/>
</dbReference>
<evidence type="ECO:0000256" key="1">
    <source>
        <dbReference type="ARBA" id="ARBA00004370"/>
    </source>
</evidence>
<dbReference type="InterPro" id="IPR002142">
    <property type="entry name" value="Peptidase_S49"/>
</dbReference>
<evidence type="ECO:0000256" key="3">
    <source>
        <dbReference type="ARBA" id="ARBA00022670"/>
    </source>
</evidence>
<keyword evidence="5" id="KW-0720">Serine protease</keyword>
<dbReference type="CDD" id="cd07023">
    <property type="entry name" value="S49_Sppa_N_C"/>
    <property type="match status" value="1"/>
</dbReference>
<accession>A0A399G2T6</accession>
<evidence type="ECO:0000256" key="5">
    <source>
        <dbReference type="ARBA" id="ARBA00022825"/>
    </source>
</evidence>
<dbReference type="OrthoDB" id="9764363at2"/>
<dbReference type="Gene3D" id="3.90.226.10">
    <property type="entry name" value="2-enoyl-CoA Hydratase, Chain A, domain 1"/>
    <property type="match status" value="3"/>
</dbReference>
<dbReference type="NCBIfam" id="TIGR00706">
    <property type="entry name" value="SppA_dom"/>
    <property type="match status" value="1"/>
</dbReference>
<evidence type="ECO:0000256" key="6">
    <source>
        <dbReference type="ARBA" id="ARBA00023136"/>
    </source>
</evidence>
<keyword evidence="8" id="KW-1185">Reference proteome</keyword>
<comment type="similarity">
    <text evidence="2">Belongs to the peptidase S49 family.</text>
</comment>
<dbReference type="InterPro" id="IPR004635">
    <property type="entry name" value="Pept_S49_SppA"/>
</dbReference>
<dbReference type="AlphaFoldDB" id="A0A399G2T6"/>
<proteinExistence type="inferred from homology"/>
<dbReference type="InterPro" id="IPR029045">
    <property type="entry name" value="ClpP/crotonase-like_dom_sf"/>
</dbReference>
<gene>
    <name evidence="7" type="primary">sppA</name>
    <name evidence="7" type="ORF">NI17_023745</name>
</gene>
<evidence type="ECO:0000313" key="8">
    <source>
        <dbReference type="Proteomes" id="UP000265719"/>
    </source>
</evidence>
<dbReference type="PANTHER" id="PTHR33209:SF1">
    <property type="entry name" value="PEPTIDASE S49 DOMAIN-CONTAINING PROTEIN"/>
    <property type="match status" value="1"/>
</dbReference>
<dbReference type="InterPro" id="IPR047272">
    <property type="entry name" value="S49_SppA_C"/>
</dbReference>
<comment type="subcellular location">
    <subcellularLocation>
        <location evidence="1">Membrane</location>
    </subcellularLocation>
</comment>
<dbReference type="CDD" id="cd07018">
    <property type="entry name" value="S49_SppA_67K_type"/>
    <property type="match status" value="1"/>
</dbReference>
<dbReference type="PIRSF" id="PIRSF001217">
    <property type="entry name" value="Protease_4_SppA"/>
    <property type="match status" value="1"/>
</dbReference>
<dbReference type="PANTHER" id="PTHR33209">
    <property type="entry name" value="PROTEASE 4"/>
    <property type="match status" value="1"/>
</dbReference>
<dbReference type="InterPro" id="IPR004634">
    <property type="entry name" value="Pept_S49_pIV"/>
</dbReference>
<keyword evidence="4" id="KW-0378">Hydrolase</keyword>
<dbReference type="RefSeq" id="WP_068687592.1">
    <property type="nucleotide sequence ID" value="NZ_CP063196.1"/>
</dbReference>
<evidence type="ECO:0000313" key="7">
    <source>
        <dbReference type="EMBL" id="UOE19664.1"/>
    </source>
</evidence>
<dbReference type="InterPro" id="IPR001907">
    <property type="entry name" value="ClpP"/>
</dbReference>
<evidence type="ECO:0000256" key="2">
    <source>
        <dbReference type="ARBA" id="ARBA00008683"/>
    </source>
</evidence>
<keyword evidence="6" id="KW-0472">Membrane</keyword>
<organism evidence="7 8">
    <name type="scientific">Thermobifida halotolerans</name>
    <dbReference type="NCBI Taxonomy" id="483545"/>
    <lineage>
        <taxon>Bacteria</taxon>
        <taxon>Bacillati</taxon>
        <taxon>Actinomycetota</taxon>
        <taxon>Actinomycetes</taxon>
        <taxon>Streptosporangiales</taxon>
        <taxon>Nocardiopsidaceae</taxon>
        <taxon>Thermobifida</taxon>
    </lineage>
</organism>
<dbReference type="GO" id="GO:0016020">
    <property type="term" value="C:membrane"/>
    <property type="evidence" value="ECO:0007669"/>
    <property type="project" value="UniProtKB-SubCell"/>
</dbReference>